<dbReference type="eggNOG" id="KOG2399">
    <property type="taxonomic scope" value="Eukaryota"/>
</dbReference>
<dbReference type="GO" id="GO:0006874">
    <property type="term" value="P:intracellular calcium ion homeostasis"/>
    <property type="evidence" value="ECO:0007669"/>
    <property type="project" value="TreeGrafter"/>
</dbReference>
<dbReference type="HOGENOM" id="CLU_004979_2_1_1"/>
<evidence type="ECO:0000259" key="9">
    <source>
        <dbReference type="Pfam" id="PF01699"/>
    </source>
</evidence>
<dbReference type="PANTHER" id="PTHR12266:SF0">
    <property type="entry name" value="MITOCHONDRIAL SODIUM_CALCIUM EXCHANGER PROTEIN"/>
    <property type="match status" value="1"/>
</dbReference>
<dbReference type="AlphaFoldDB" id="Q6BSX2"/>
<evidence type="ECO:0000256" key="2">
    <source>
        <dbReference type="ARBA" id="ARBA00008170"/>
    </source>
</evidence>
<feature type="signal peptide" evidence="8">
    <location>
        <begin position="1"/>
        <end position="18"/>
    </location>
</feature>
<evidence type="ECO:0000313" key="10">
    <source>
        <dbReference type="EMBL" id="CAG86837.2"/>
    </source>
</evidence>
<evidence type="ECO:0000256" key="5">
    <source>
        <dbReference type="ARBA" id="ARBA00022989"/>
    </source>
</evidence>
<dbReference type="FunCoup" id="Q6BSX2">
    <property type="interactions" value="228"/>
</dbReference>
<dbReference type="STRING" id="284592.Q6BSX2"/>
<protein>
    <submittedName>
        <fullName evidence="10">DEHA2D05324p</fullName>
    </submittedName>
</protein>
<feature type="transmembrane region" description="Helical" evidence="7">
    <location>
        <begin position="517"/>
        <end position="536"/>
    </location>
</feature>
<keyword evidence="6 7" id="KW-0472">Membrane</keyword>
<dbReference type="EMBL" id="CR382136">
    <property type="protein sequence ID" value="CAG86837.2"/>
    <property type="molecule type" value="Genomic_DNA"/>
</dbReference>
<feature type="transmembrane region" description="Helical" evidence="7">
    <location>
        <begin position="616"/>
        <end position="639"/>
    </location>
</feature>
<evidence type="ECO:0000256" key="4">
    <source>
        <dbReference type="ARBA" id="ARBA00022692"/>
    </source>
</evidence>
<reference evidence="10 11" key="1">
    <citation type="journal article" date="2004" name="Nature">
        <title>Genome evolution in yeasts.</title>
        <authorList>
            <consortium name="Genolevures"/>
            <person name="Dujon B."/>
            <person name="Sherman D."/>
            <person name="Fischer G."/>
            <person name="Durrens P."/>
            <person name="Casaregola S."/>
            <person name="Lafontaine I."/>
            <person name="de Montigny J."/>
            <person name="Marck C."/>
            <person name="Neuveglise C."/>
            <person name="Talla E."/>
            <person name="Goffard N."/>
            <person name="Frangeul L."/>
            <person name="Aigle M."/>
            <person name="Anthouard V."/>
            <person name="Babour A."/>
            <person name="Barbe V."/>
            <person name="Barnay S."/>
            <person name="Blanchin S."/>
            <person name="Beckerich J.M."/>
            <person name="Beyne E."/>
            <person name="Bleykasten C."/>
            <person name="Boisrame A."/>
            <person name="Boyer J."/>
            <person name="Cattolico L."/>
            <person name="Confanioleri F."/>
            <person name="de Daruvar A."/>
            <person name="Despons L."/>
            <person name="Fabre E."/>
            <person name="Fairhead C."/>
            <person name="Ferry-Dumazet H."/>
            <person name="Groppi A."/>
            <person name="Hantraye F."/>
            <person name="Hennequin C."/>
            <person name="Jauniaux N."/>
            <person name="Joyet P."/>
            <person name="Kachouri R."/>
            <person name="Kerrest A."/>
            <person name="Koszul R."/>
            <person name="Lemaire M."/>
            <person name="Lesur I."/>
            <person name="Ma L."/>
            <person name="Muller H."/>
            <person name="Nicaud J.M."/>
            <person name="Nikolski M."/>
            <person name="Oztas S."/>
            <person name="Ozier-Kalogeropoulos O."/>
            <person name="Pellenz S."/>
            <person name="Potier S."/>
            <person name="Richard G.F."/>
            <person name="Straub M.L."/>
            <person name="Suleau A."/>
            <person name="Swennene D."/>
            <person name="Tekaia F."/>
            <person name="Wesolowski-Louvel M."/>
            <person name="Westhof E."/>
            <person name="Wirth B."/>
            <person name="Zeniou-Meyer M."/>
            <person name="Zivanovic I."/>
            <person name="Bolotin-Fukuhara M."/>
            <person name="Thierry A."/>
            <person name="Bouchier C."/>
            <person name="Caudron B."/>
            <person name="Scarpelli C."/>
            <person name="Gaillardin C."/>
            <person name="Weissenbach J."/>
            <person name="Wincker P."/>
            <person name="Souciet J.L."/>
        </authorList>
    </citation>
    <scope>NUCLEOTIDE SEQUENCE [LARGE SCALE GENOMIC DNA]</scope>
    <source>
        <strain evidence="11">ATCC 36239 / CBS 767 / BCRC 21394 / JCM 1990 / NBRC 0083 / IGC 2968</strain>
    </source>
</reference>
<dbReference type="OrthoDB" id="407410at2759"/>
<feature type="domain" description="Sodium/calcium exchanger membrane region" evidence="9">
    <location>
        <begin position="90"/>
        <end position="227"/>
    </location>
</feature>
<keyword evidence="4 7" id="KW-0812">Transmembrane</keyword>
<keyword evidence="11" id="KW-1185">Reference proteome</keyword>
<dbReference type="InterPro" id="IPR051359">
    <property type="entry name" value="CaCA_antiporter"/>
</dbReference>
<dbReference type="InterPro" id="IPR004837">
    <property type="entry name" value="NaCa_Exmemb"/>
</dbReference>
<evidence type="ECO:0000256" key="3">
    <source>
        <dbReference type="ARBA" id="ARBA00022448"/>
    </source>
</evidence>
<feature type="transmembrane region" description="Helical" evidence="7">
    <location>
        <begin position="548"/>
        <end position="568"/>
    </location>
</feature>
<feature type="transmembrane region" description="Helical" evidence="7">
    <location>
        <begin position="81"/>
        <end position="101"/>
    </location>
</feature>
<dbReference type="Gene3D" id="1.20.1420.30">
    <property type="entry name" value="NCX, central ion-binding region"/>
    <property type="match status" value="2"/>
</dbReference>
<feature type="transmembrane region" description="Helical" evidence="7">
    <location>
        <begin position="659"/>
        <end position="677"/>
    </location>
</feature>
<evidence type="ECO:0000313" key="11">
    <source>
        <dbReference type="Proteomes" id="UP000000599"/>
    </source>
</evidence>
<dbReference type="KEGG" id="dha:DEHA2D05324g"/>
<evidence type="ECO:0000256" key="1">
    <source>
        <dbReference type="ARBA" id="ARBA00004141"/>
    </source>
</evidence>
<feature type="transmembrane region" description="Helical" evidence="7">
    <location>
        <begin position="443"/>
        <end position="461"/>
    </location>
</feature>
<proteinExistence type="inferred from homology"/>
<dbReference type="Proteomes" id="UP000000599">
    <property type="component" value="Chromosome D"/>
</dbReference>
<feature type="transmembrane region" description="Helical" evidence="7">
    <location>
        <begin position="189"/>
        <end position="207"/>
    </location>
</feature>
<feature type="transmembrane region" description="Helical" evidence="7">
    <location>
        <begin position="689"/>
        <end position="709"/>
    </location>
</feature>
<comment type="similarity">
    <text evidence="2">Belongs to the Ca(2+):cation antiporter (CaCA) (TC 2.A.19) family.</text>
</comment>
<dbReference type="GeneID" id="2901211"/>
<keyword evidence="8" id="KW-0732">Signal</keyword>
<dbReference type="InterPro" id="IPR044880">
    <property type="entry name" value="NCX_ion-bd_dom_sf"/>
</dbReference>
<gene>
    <name evidence="10" type="ordered locus">DEHA2D05324g</name>
</gene>
<keyword evidence="3" id="KW-0813">Transport</keyword>
<feature type="domain" description="Sodium/calcium exchanger membrane region" evidence="9">
    <location>
        <begin position="553"/>
        <end position="703"/>
    </location>
</feature>
<feature type="transmembrane region" description="Helical" evidence="7">
    <location>
        <begin position="588"/>
        <end position="609"/>
    </location>
</feature>
<keyword evidence="5 7" id="KW-1133">Transmembrane helix</keyword>
<feature type="chain" id="PRO_5004271144" evidence="8">
    <location>
        <begin position="19"/>
        <end position="710"/>
    </location>
</feature>
<accession>Q6BSX2</accession>
<evidence type="ECO:0000256" key="6">
    <source>
        <dbReference type="ARBA" id="ARBA00023136"/>
    </source>
</evidence>
<feature type="transmembrane region" description="Helical" evidence="7">
    <location>
        <begin position="156"/>
        <end position="177"/>
    </location>
</feature>
<dbReference type="GO" id="GO:0016020">
    <property type="term" value="C:membrane"/>
    <property type="evidence" value="ECO:0007669"/>
    <property type="project" value="UniProtKB-SubCell"/>
</dbReference>
<comment type="subcellular location">
    <subcellularLocation>
        <location evidence="1">Membrane</location>
        <topology evidence="1">Multi-pass membrane protein</topology>
    </subcellularLocation>
</comment>
<dbReference type="InParanoid" id="Q6BSX2"/>
<evidence type="ECO:0000256" key="7">
    <source>
        <dbReference type="SAM" id="Phobius"/>
    </source>
</evidence>
<dbReference type="OMA" id="VKQPIDM"/>
<dbReference type="VEuPathDB" id="FungiDB:DEHA2D05324g"/>
<dbReference type="Pfam" id="PF01699">
    <property type="entry name" value="Na_Ca_ex"/>
    <property type="match status" value="2"/>
</dbReference>
<feature type="transmembrane region" description="Helical" evidence="7">
    <location>
        <begin position="213"/>
        <end position="233"/>
    </location>
</feature>
<evidence type="ECO:0000256" key="8">
    <source>
        <dbReference type="SAM" id="SignalP"/>
    </source>
</evidence>
<name>Q6BSX2_DEBHA</name>
<dbReference type="PANTHER" id="PTHR12266">
    <property type="entry name" value="NA+/CA2+ K+ INDEPENDENT EXCHANGER"/>
    <property type="match status" value="1"/>
</dbReference>
<organism evidence="10 11">
    <name type="scientific">Debaryomyces hansenii (strain ATCC 36239 / CBS 767 / BCRC 21394 / JCM 1990 / NBRC 0083 / IGC 2968)</name>
    <name type="common">Yeast</name>
    <name type="synonym">Torulaspora hansenii</name>
    <dbReference type="NCBI Taxonomy" id="284592"/>
    <lineage>
        <taxon>Eukaryota</taxon>
        <taxon>Fungi</taxon>
        <taxon>Dikarya</taxon>
        <taxon>Ascomycota</taxon>
        <taxon>Saccharomycotina</taxon>
        <taxon>Pichiomycetes</taxon>
        <taxon>Debaryomycetaceae</taxon>
        <taxon>Debaryomyces</taxon>
    </lineage>
</organism>
<dbReference type="RefSeq" id="XP_458698.2">
    <property type="nucleotide sequence ID" value="XM_458698.1"/>
</dbReference>
<sequence length="710" mass="79390">MRLKCIILILGTAVNVGCFVNSGKELSTFSKRDNSSCSQVLQVPTAEQCSFIETNCASEIDIGRVNYLALYYCKFPALKSFSVIPLLSCLSLLFIALGMTASDYLCPNLYTISKFLELSDNLAGLTLLAFGNGSPDVLSTYKAMSLDSGSLAISELMGAALFIITVIVGSMAVVHPFKVPRDSFIRDAGFFLGVIALVLISLLNSYLSMVNCILLIGVYVIYVVIVVLNHSFLKSKIRRRVREERSRGNYSLTRPQDNSGTEDIFLDTFDDLPTIEEINFNNIRNQGEGVINSEYDEFMRHQTSDGIPVEAGSYGLKVLLRELSKHSNHGSISLSNMNERPLTAPVISQSPQLFSDTSQPQTFPVYKPYSDEVVDQPEEAGNTDQTIPYPNVNHTHQPYSERTESERQNMDFHHRIDFKDIELVKFIAPNLLAFDDFNLINKIYLMISFPISILLRFTTPVRDHSIILMLNRLEKNQRNFPFNQSTEDNITFDYRLDKMLLTTQTFMAINLLSNIMGHHYLIGLTLSIISASLMNLNYDRKFISLKYVNYIASFIGFAIAISWISIFATEIISILKTVSIIYDLSDDILGITVFALGNSIGDFISNFTIAKMGMPLMAFGACFGGPLLSLSSMGISGLLIIPRNNKHNNGYRVDISKTLVVTGLSIILSISILLIMIPRNNWIIDRKIGFILIFTWVLATTICVLFETLS</sequence>
<dbReference type="GO" id="GO:0008324">
    <property type="term" value="F:monoatomic cation transmembrane transporter activity"/>
    <property type="evidence" value="ECO:0007669"/>
    <property type="project" value="TreeGrafter"/>
</dbReference>